<reference evidence="1 2" key="1">
    <citation type="journal article" date="2010" name="Science">
        <title>Genomic comparison of the ants Camponotus floridanus and Harpegnathos saltator.</title>
        <authorList>
            <person name="Bonasio R."/>
            <person name="Zhang G."/>
            <person name="Ye C."/>
            <person name="Mutti N.S."/>
            <person name="Fang X."/>
            <person name="Qin N."/>
            <person name="Donahue G."/>
            <person name="Yang P."/>
            <person name="Li Q."/>
            <person name="Li C."/>
            <person name="Zhang P."/>
            <person name="Huang Z."/>
            <person name="Berger S.L."/>
            <person name="Reinberg D."/>
            <person name="Wang J."/>
            <person name="Liebig J."/>
        </authorList>
    </citation>
    <scope>NUCLEOTIDE SEQUENCE [LARGE SCALE GENOMIC DNA]</scope>
    <source>
        <strain evidence="1 2">R22 G/1</strain>
    </source>
</reference>
<name>E2C884_HARSA</name>
<dbReference type="Proteomes" id="UP000008237">
    <property type="component" value="Unassembled WGS sequence"/>
</dbReference>
<proteinExistence type="predicted"/>
<sequence length="57" mass="6704">RVDHVRRPLESPYTRPHEVLRRVNERTFIIRVNDSERAVSTDCLKPVFIAQADEAED</sequence>
<feature type="non-terminal residue" evidence="1">
    <location>
        <position position="1"/>
    </location>
</feature>
<evidence type="ECO:0000313" key="2">
    <source>
        <dbReference type="Proteomes" id="UP000008237"/>
    </source>
</evidence>
<dbReference type="EMBL" id="GL453577">
    <property type="protein sequence ID" value="EFN75848.1"/>
    <property type="molecule type" value="Genomic_DNA"/>
</dbReference>
<feature type="non-terminal residue" evidence="1">
    <location>
        <position position="57"/>
    </location>
</feature>
<gene>
    <name evidence="1" type="ORF">EAI_17031</name>
</gene>
<keyword evidence="2" id="KW-1185">Reference proteome</keyword>
<protein>
    <submittedName>
        <fullName evidence="1">Uncharacterized protein</fullName>
    </submittedName>
</protein>
<dbReference type="AlphaFoldDB" id="E2C884"/>
<organism evidence="2">
    <name type="scientific">Harpegnathos saltator</name>
    <name type="common">Jerdon's jumping ant</name>
    <dbReference type="NCBI Taxonomy" id="610380"/>
    <lineage>
        <taxon>Eukaryota</taxon>
        <taxon>Metazoa</taxon>
        <taxon>Ecdysozoa</taxon>
        <taxon>Arthropoda</taxon>
        <taxon>Hexapoda</taxon>
        <taxon>Insecta</taxon>
        <taxon>Pterygota</taxon>
        <taxon>Neoptera</taxon>
        <taxon>Endopterygota</taxon>
        <taxon>Hymenoptera</taxon>
        <taxon>Apocrita</taxon>
        <taxon>Aculeata</taxon>
        <taxon>Formicoidea</taxon>
        <taxon>Formicidae</taxon>
        <taxon>Ponerinae</taxon>
        <taxon>Ponerini</taxon>
        <taxon>Harpegnathos</taxon>
    </lineage>
</organism>
<dbReference type="InParanoid" id="E2C884"/>
<accession>E2C884</accession>
<evidence type="ECO:0000313" key="1">
    <source>
        <dbReference type="EMBL" id="EFN75848.1"/>
    </source>
</evidence>